<evidence type="ECO:0000256" key="1">
    <source>
        <dbReference type="ARBA" id="ARBA00005854"/>
    </source>
</evidence>
<dbReference type="InterPro" id="IPR006140">
    <property type="entry name" value="D-isomer_DH_NAD-bd"/>
</dbReference>
<dbReference type="OMA" id="CLEECHC"/>
<dbReference type="HOGENOM" id="CLU_019796_1_3_1"/>
<dbReference type="VEuPathDB" id="FungiDB:F503_01949"/>
<evidence type="ECO:0000259" key="7">
    <source>
        <dbReference type="Pfam" id="PF02826"/>
    </source>
</evidence>
<evidence type="ECO:0000256" key="2">
    <source>
        <dbReference type="ARBA" id="ARBA00023002"/>
    </source>
</evidence>
<dbReference type="AlphaFoldDB" id="S3BUX3"/>
<evidence type="ECO:0000256" key="5">
    <source>
        <dbReference type="SAM" id="MobiDB-lite"/>
    </source>
</evidence>
<comment type="similarity">
    <text evidence="1 4">Belongs to the D-isomer specific 2-hydroxyacid dehydrogenase family.</text>
</comment>
<feature type="domain" description="D-isomer specific 2-hydroxyacid dehydrogenase NAD-binding" evidence="7">
    <location>
        <begin position="222"/>
        <end position="411"/>
    </location>
</feature>
<dbReference type="InterPro" id="IPR006139">
    <property type="entry name" value="D-isomer_2_OHA_DH_cat_dom"/>
</dbReference>
<protein>
    <submittedName>
        <fullName evidence="8">Glycerate dehydrogenase</fullName>
    </submittedName>
</protein>
<dbReference type="Pfam" id="PF00389">
    <property type="entry name" value="2-Hacid_dh"/>
    <property type="match status" value="1"/>
</dbReference>
<dbReference type="EMBL" id="KE148169">
    <property type="protein sequence ID" value="EPE03211.1"/>
    <property type="molecule type" value="Genomic_DNA"/>
</dbReference>
<dbReference type="CDD" id="cd05198">
    <property type="entry name" value="formate_dh_like"/>
    <property type="match status" value="1"/>
</dbReference>
<dbReference type="GO" id="GO:0051287">
    <property type="term" value="F:NAD binding"/>
    <property type="evidence" value="ECO:0007669"/>
    <property type="project" value="InterPro"/>
</dbReference>
<dbReference type="InterPro" id="IPR029753">
    <property type="entry name" value="D-isomer_DH_CS"/>
</dbReference>
<feature type="domain" description="D-isomer specific 2-hydroxyacid dehydrogenase catalytic" evidence="6">
    <location>
        <begin position="140"/>
        <end position="442"/>
    </location>
</feature>
<organism evidence="8 9">
    <name type="scientific">Ophiostoma piceae (strain UAMH 11346)</name>
    <name type="common">Sap stain fungus</name>
    <dbReference type="NCBI Taxonomy" id="1262450"/>
    <lineage>
        <taxon>Eukaryota</taxon>
        <taxon>Fungi</taxon>
        <taxon>Dikarya</taxon>
        <taxon>Ascomycota</taxon>
        <taxon>Pezizomycotina</taxon>
        <taxon>Sordariomycetes</taxon>
        <taxon>Sordariomycetidae</taxon>
        <taxon>Ophiostomatales</taxon>
        <taxon>Ophiostomataceae</taxon>
        <taxon>Ophiostoma</taxon>
    </lineage>
</organism>
<dbReference type="PANTHER" id="PTHR43761">
    <property type="entry name" value="D-ISOMER SPECIFIC 2-HYDROXYACID DEHYDROGENASE FAMILY PROTEIN (AFU_ORTHOLOGUE AFUA_1G13630)"/>
    <property type="match status" value="1"/>
</dbReference>
<dbReference type="InterPro" id="IPR050418">
    <property type="entry name" value="D-iso_2-hydroxyacid_DH_PdxB"/>
</dbReference>
<dbReference type="PROSITE" id="PS00671">
    <property type="entry name" value="D_2_HYDROXYACID_DH_3"/>
    <property type="match status" value="1"/>
</dbReference>
<accession>S3BUX3</accession>
<dbReference type="PANTHER" id="PTHR43761:SF1">
    <property type="entry name" value="D-ISOMER SPECIFIC 2-HYDROXYACID DEHYDROGENASE CATALYTIC DOMAIN-CONTAINING PROTEIN-RELATED"/>
    <property type="match status" value="1"/>
</dbReference>
<keyword evidence="9" id="KW-1185">Reference proteome</keyword>
<gene>
    <name evidence="8" type="ORF">F503_01949</name>
</gene>
<dbReference type="SUPFAM" id="SSF51735">
    <property type="entry name" value="NAD(P)-binding Rossmann-fold domains"/>
    <property type="match status" value="1"/>
</dbReference>
<reference evidence="8 9" key="1">
    <citation type="journal article" date="2013" name="BMC Genomics">
        <title>The genome and transcriptome of the pine saprophyte Ophiostoma piceae, and a comparison with the bark beetle-associated pine pathogen Grosmannia clavigera.</title>
        <authorList>
            <person name="Haridas S."/>
            <person name="Wang Y."/>
            <person name="Lim L."/>
            <person name="Massoumi Alamouti S."/>
            <person name="Jackman S."/>
            <person name="Docking R."/>
            <person name="Robertson G."/>
            <person name="Birol I."/>
            <person name="Bohlmann J."/>
            <person name="Breuil C."/>
        </authorList>
    </citation>
    <scope>NUCLEOTIDE SEQUENCE [LARGE SCALE GENOMIC DNA]</scope>
    <source>
        <strain evidence="8 9">UAMH 11346</strain>
    </source>
</reference>
<evidence type="ECO:0000256" key="3">
    <source>
        <dbReference type="ARBA" id="ARBA00023027"/>
    </source>
</evidence>
<evidence type="ECO:0000259" key="6">
    <source>
        <dbReference type="Pfam" id="PF00389"/>
    </source>
</evidence>
<sequence>MPFPTVALTRIIAPPTYFRARPASISCPWPSMLISPLSLRLPQPRYHAFLASIASSFSKPPKFSQPSKPSKPLSFSSSHPTIILPRAMSQATPSAAGTPDEPQGHTPPLNQHLNIVALETFFTPLPPLIIPKPYTYSLTEYDRSSAAQVAERIKDADIVISTVVPIRGAALEPENSPRLRLIAAMASGTDSIDIKACAERGVRVLNSPNCNTVALAEHVASMYLSTRRSLMPVMRAMCRGEWGLKGSVMTAAYTAGVPPRSCRDETVGIIGYGGVGQAVAKILGALGMQTIVSGRRGQSDQAALAAQGRVTFEEVLQRASVIVVCCPLLPETKGLIGEHEFAQMQPDTILINVARGGIVNEEALVGALRSGRIAGAGVDVFDHEPATPQSSPVVAAAATGDLNLIATAHTAWVAASTRANYQRVVQENVERFIRGNVDTERVKA</sequence>
<keyword evidence="2 4" id="KW-0560">Oxidoreductase</keyword>
<evidence type="ECO:0000313" key="9">
    <source>
        <dbReference type="Proteomes" id="UP000016923"/>
    </source>
</evidence>
<feature type="region of interest" description="Disordered" evidence="5">
    <location>
        <begin position="89"/>
        <end position="109"/>
    </location>
</feature>
<evidence type="ECO:0000256" key="4">
    <source>
        <dbReference type="RuleBase" id="RU003719"/>
    </source>
</evidence>
<evidence type="ECO:0000313" key="8">
    <source>
        <dbReference type="EMBL" id="EPE03211.1"/>
    </source>
</evidence>
<dbReference type="Gene3D" id="3.40.50.720">
    <property type="entry name" value="NAD(P)-binding Rossmann-like Domain"/>
    <property type="match status" value="2"/>
</dbReference>
<name>S3BUX3_OPHP1</name>
<dbReference type="eggNOG" id="KOG0069">
    <property type="taxonomic scope" value="Eukaryota"/>
</dbReference>
<dbReference type="InterPro" id="IPR036291">
    <property type="entry name" value="NAD(P)-bd_dom_sf"/>
</dbReference>
<keyword evidence="3" id="KW-0520">NAD</keyword>
<dbReference type="Proteomes" id="UP000016923">
    <property type="component" value="Unassembled WGS sequence"/>
</dbReference>
<dbReference type="Pfam" id="PF02826">
    <property type="entry name" value="2-Hacid_dh_C"/>
    <property type="match status" value="1"/>
</dbReference>
<dbReference type="GO" id="GO:0016616">
    <property type="term" value="F:oxidoreductase activity, acting on the CH-OH group of donors, NAD or NADP as acceptor"/>
    <property type="evidence" value="ECO:0007669"/>
    <property type="project" value="InterPro"/>
</dbReference>
<proteinExistence type="inferred from homology"/>
<dbReference type="OrthoDB" id="298012at2759"/>
<dbReference type="STRING" id="1262450.S3BUX3"/>
<dbReference type="SUPFAM" id="SSF52283">
    <property type="entry name" value="Formate/glycerate dehydrogenase catalytic domain-like"/>
    <property type="match status" value="1"/>
</dbReference>